<dbReference type="InterPro" id="IPR036249">
    <property type="entry name" value="Thioredoxin-like_sf"/>
</dbReference>
<accession>A0A9P8P636</accession>
<evidence type="ECO:0000313" key="6">
    <source>
        <dbReference type="Proteomes" id="UP000769157"/>
    </source>
</evidence>
<dbReference type="GeneID" id="70236116"/>
<evidence type="ECO:0000256" key="2">
    <source>
        <dbReference type="ARBA" id="ARBA00022729"/>
    </source>
</evidence>
<dbReference type="AlphaFoldDB" id="A0A9P8P636"/>
<dbReference type="EMBL" id="JAEUBE010000295">
    <property type="protein sequence ID" value="KAH3665962.1"/>
    <property type="molecule type" value="Genomic_DNA"/>
</dbReference>
<dbReference type="Pfam" id="PF00085">
    <property type="entry name" value="Thioredoxin"/>
    <property type="match status" value="1"/>
</dbReference>
<organism evidence="5 6">
    <name type="scientific">Ogataea philodendri</name>
    <dbReference type="NCBI Taxonomy" id="1378263"/>
    <lineage>
        <taxon>Eukaryota</taxon>
        <taxon>Fungi</taxon>
        <taxon>Dikarya</taxon>
        <taxon>Ascomycota</taxon>
        <taxon>Saccharomycotina</taxon>
        <taxon>Pichiomycetes</taxon>
        <taxon>Pichiales</taxon>
        <taxon>Pichiaceae</taxon>
        <taxon>Ogataea</taxon>
    </lineage>
</organism>
<evidence type="ECO:0000256" key="1">
    <source>
        <dbReference type="ARBA" id="ARBA00006347"/>
    </source>
</evidence>
<feature type="chain" id="PRO_5040493002" description="Thioredoxin domain-containing protein" evidence="3">
    <location>
        <begin position="18"/>
        <end position="284"/>
    </location>
</feature>
<gene>
    <name evidence="5" type="ORF">OGAPHI_004151</name>
</gene>
<dbReference type="GO" id="GO:0005783">
    <property type="term" value="C:endoplasmic reticulum"/>
    <property type="evidence" value="ECO:0007669"/>
    <property type="project" value="TreeGrafter"/>
</dbReference>
<sequence length="284" mass="32162">MRSILAGLFLLIGLTLAYIVEVDDRDFEDVVFGQPGKYSFVYFYSPGCIHCQNLDPQFEPLGNLFHETNLQIVKVNGKANSRLRSKFQLIGFPTLKLFSFEGDDIGAYTGLRTTHKMVEYLRDATGVQPRYPPRSVVDVSSSNIDQTIHKHTDKDVVLAFAAPWIDGWDDPHSSYYERLAQYYSDKVKDGTIFGLVDISKAENNQLISRFQVTKYPTVFHFPKDRSDNENIFKLDHDVGPEEIVSLLMGTDSGQTSFVVGGSGIDYTEESDLEDDTIDIQFRDL</sequence>
<dbReference type="GO" id="GO:0006457">
    <property type="term" value="P:protein folding"/>
    <property type="evidence" value="ECO:0007669"/>
    <property type="project" value="TreeGrafter"/>
</dbReference>
<evidence type="ECO:0000313" key="5">
    <source>
        <dbReference type="EMBL" id="KAH3665962.1"/>
    </source>
</evidence>
<protein>
    <recommendedName>
        <fullName evidence="4">Thioredoxin domain-containing protein</fullName>
    </recommendedName>
</protein>
<dbReference type="Proteomes" id="UP000769157">
    <property type="component" value="Unassembled WGS sequence"/>
</dbReference>
<comment type="caution">
    <text evidence="5">The sequence shown here is derived from an EMBL/GenBank/DDBJ whole genome shotgun (WGS) entry which is preliminary data.</text>
</comment>
<dbReference type="PANTHER" id="PTHR45672:SF3">
    <property type="entry name" value="THIOREDOXIN DOMAIN-CONTAINING PROTEIN 5"/>
    <property type="match status" value="1"/>
</dbReference>
<dbReference type="InterPro" id="IPR013766">
    <property type="entry name" value="Thioredoxin_domain"/>
</dbReference>
<dbReference type="SUPFAM" id="SSF52833">
    <property type="entry name" value="Thioredoxin-like"/>
    <property type="match status" value="2"/>
</dbReference>
<name>A0A9P8P636_9ASCO</name>
<dbReference type="CDD" id="cd02961">
    <property type="entry name" value="PDI_a_family"/>
    <property type="match status" value="2"/>
</dbReference>
<comment type="similarity">
    <text evidence="1">Belongs to the protein disulfide isomerase family.</text>
</comment>
<evidence type="ECO:0000256" key="3">
    <source>
        <dbReference type="SAM" id="SignalP"/>
    </source>
</evidence>
<dbReference type="InterPro" id="IPR051063">
    <property type="entry name" value="PDI"/>
</dbReference>
<feature type="signal peptide" evidence="3">
    <location>
        <begin position="1"/>
        <end position="17"/>
    </location>
</feature>
<dbReference type="PANTHER" id="PTHR45672">
    <property type="entry name" value="PROTEIN DISULFIDE-ISOMERASE C17H9.14C-RELATED"/>
    <property type="match status" value="1"/>
</dbReference>
<dbReference type="GO" id="GO:0003756">
    <property type="term" value="F:protein disulfide isomerase activity"/>
    <property type="evidence" value="ECO:0007669"/>
    <property type="project" value="TreeGrafter"/>
</dbReference>
<dbReference type="OrthoDB" id="10264505at2759"/>
<dbReference type="Gene3D" id="3.40.30.10">
    <property type="entry name" value="Glutaredoxin"/>
    <property type="match status" value="2"/>
</dbReference>
<keyword evidence="2 3" id="KW-0732">Signal</keyword>
<reference evidence="5" key="2">
    <citation type="submission" date="2021-01" db="EMBL/GenBank/DDBJ databases">
        <authorList>
            <person name="Schikora-Tamarit M.A."/>
        </authorList>
    </citation>
    <scope>NUCLEOTIDE SEQUENCE</scope>
    <source>
        <strain evidence="5">CBS6075</strain>
    </source>
</reference>
<evidence type="ECO:0000259" key="4">
    <source>
        <dbReference type="PROSITE" id="PS51352"/>
    </source>
</evidence>
<feature type="domain" description="Thioredoxin" evidence="4">
    <location>
        <begin position="10"/>
        <end position="126"/>
    </location>
</feature>
<proteinExistence type="inferred from homology"/>
<dbReference type="PROSITE" id="PS51352">
    <property type="entry name" value="THIOREDOXIN_2"/>
    <property type="match status" value="1"/>
</dbReference>
<dbReference type="RefSeq" id="XP_046061166.1">
    <property type="nucleotide sequence ID" value="XM_046205198.1"/>
</dbReference>
<reference evidence="5" key="1">
    <citation type="journal article" date="2021" name="Open Biol.">
        <title>Shared evolutionary footprints suggest mitochondrial oxidative damage underlies multiple complex I losses in fungi.</title>
        <authorList>
            <person name="Schikora-Tamarit M.A."/>
            <person name="Marcet-Houben M."/>
            <person name="Nosek J."/>
            <person name="Gabaldon T."/>
        </authorList>
    </citation>
    <scope>NUCLEOTIDE SEQUENCE</scope>
    <source>
        <strain evidence="5">CBS6075</strain>
    </source>
</reference>
<keyword evidence="6" id="KW-1185">Reference proteome</keyword>